<reference evidence="6" key="2">
    <citation type="submission" date="2020-04" db="EMBL/GenBank/DDBJ databases">
        <authorList>
            <consortium name="NCBI Genome Project"/>
        </authorList>
    </citation>
    <scope>NUCLEOTIDE SEQUENCE</scope>
    <source>
        <strain evidence="6">CBS 304.34</strain>
    </source>
</reference>
<dbReference type="EMBL" id="MU003699">
    <property type="protein sequence ID" value="KAF2811121.1"/>
    <property type="molecule type" value="Genomic_DNA"/>
</dbReference>
<dbReference type="AlphaFoldDB" id="A0A6A6YQT3"/>
<dbReference type="InterPro" id="IPR011990">
    <property type="entry name" value="TPR-like_helical_dom_sf"/>
</dbReference>
<dbReference type="SUPFAM" id="SSF48452">
    <property type="entry name" value="TPR-like"/>
    <property type="match status" value="1"/>
</dbReference>
<dbReference type="Pfam" id="PF24809">
    <property type="entry name" value="DUF7708"/>
    <property type="match status" value="1"/>
</dbReference>
<accession>A0A6A6YQT3</accession>
<dbReference type="InterPro" id="IPR056125">
    <property type="entry name" value="DUF7708"/>
</dbReference>
<protein>
    <recommendedName>
        <fullName evidence="7">TPR-like protein</fullName>
    </recommendedName>
</protein>
<feature type="domain" description="DUF7708" evidence="2">
    <location>
        <begin position="98"/>
        <end position="205"/>
    </location>
</feature>
<dbReference type="OrthoDB" id="5394701at2759"/>
<dbReference type="Gene3D" id="1.25.40.10">
    <property type="entry name" value="Tetratricopeptide repeat domain"/>
    <property type="match status" value="2"/>
</dbReference>
<evidence type="ECO:0008006" key="7">
    <source>
        <dbReference type="Google" id="ProtNLM"/>
    </source>
</evidence>
<evidence type="ECO:0000313" key="6">
    <source>
        <dbReference type="RefSeq" id="XP_033578085.1"/>
    </source>
</evidence>
<reference evidence="6" key="3">
    <citation type="submission" date="2025-04" db="UniProtKB">
        <authorList>
            <consortium name="RefSeq"/>
        </authorList>
    </citation>
    <scope>IDENTIFICATION</scope>
    <source>
        <strain evidence="6">CBS 304.34</strain>
    </source>
</reference>
<organism evidence="4">
    <name type="scientific">Mytilinidion resinicola</name>
    <dbReference type="NCBI Taxonomy" id="574789"/>
    <lineage>
        <taxon>Eukaryota</taxon>
        <taxon>Fungi</taxon>
        <taxon>Dikarya</taxon>
        <taxon>Ascomycota</taxon>
        <taxon>Pezizomycotina</taxon>
        <taxon>Dothideomycetes</taxon>
        <taxon>Pleosporomycetidae</taxon>
        <taxon>Mytilinidiales</taxon>
        <taxon>Mytilinidiaceae</taxon>
        <taxon>Mytilinidion</taxon>
    </lineage>
</organism>
<evidence type="ECO:0000259" key="3">
    <source>
        <dbReference type="Pfam" id="PF25000"/>
    </source>
</evidence>
<dbReference type="PANTHER" id="PTHR35205">
    <property type="entry name" value="NB-ARC AND TPR DOMAIN PROTEIN"/>
    <property type="match status" value="1"/>
</dbReference>
<dbReference type="Pfam" id="PF25000">
    <property type="entry name" value="DUF7779"/>
    <property type="match status" value="1"/>
</dbReference>
<proteinExistence type="predicted"/>
<gene>
    <name evidence="4 6" type="ORF">BDZ99DRAFT_508448</name>
</gene>
<name>A0A6A6YQT3_9PEZI</name>
<feature type="region of interest" description="Disordered" evidence="1">
    <location>
        <begin position="893"/>
        <end position="912"/>
    </location>
</feature>
<dbReference type="InterPro" id="IPR056681">
    <property type="entry name" value="DUF7779"/>
</dbReference>
<dbReference type="SUPFAM" id="SSF52540">
    <property type="entry name" value="P-loop containing nucleoside triphosphate hydrolases"/>
    <property type="match status" value="1"/>
</dbReference>
<reference evidence="4 6" key="1">
    <citation type="journal article" date="2020" name="Stud. Mycol.">
        <title>101 Dothideomycetes genomes: a test case for predicting lifestyles and emergence of pathogens.</title>
        <authorList>
            <person name="Haridas S."/>
            <person name="Albert R."/>
            <person name="Binder M."/>
            <person name="Bloem J."/>
            <person name="Labutti K."/>
            <person name="Salamov A."/>
            <person name="Andreopoulos B."/>
            <person name="Baker S."/>
            <person name="Barry K."/>
            <person name="Bills G."/>
            <person name="Bluhm B."/>
            <person name="Cannon C."/>
            <person name="Castanera R."/>
            <person name="Culley D."/>
            <person name="Daum C."/>
            <person name="Ezra D."/>
            <person name="Gonzalez J."/>
            <person name="Henrissat B."/>
            <person name="Kuo A."/>
            <person name="Liang C."/>
            <person name="Lipzen A."/>
            <person name="Lutzoni F."/>
            <person name="Magnuson J."/>
            <person name="Mondo S."/>
            <person name="Nolan M."/>
            <person name="Ohm R."/>
            <person name="Pangilinan J."/>
            <person name="Park H.-J."/>
            <person name="Ramirez L."/>
            <person name="Alfaro M."/>
            <person name="Sun H."/>
            <person name="Tritt A."/>
            <person name="Yoshinaga Y."/>
            <person name="Zwiers L.-H."/>
            <person name="Turgeon B."/>
            <person name="Goodwin S."/>
            <person name="Spatafora J."/>
            <person name="Crous P."/>
            <person name="Grigoriev I."/>
        </authorList>
    </citation>
    <scope>NUCLEOTIDE SEQUENCE</scope>
    <source>
        <strain evidence="4 6">CBS 304.34</strain>
    </source>
</reference>
<feature type="compositionally biased region" description="Basic and acidic residues" evidence="1">
    <location>
        <begin position="893"/>
        <end position="907"/>
    </location>
</feature>
<dbReference type="GO" id="GO:0043531">
    <property type="term" value="F:ADP binding"/>
    <property type="evidence" value="ECO:0007669"/>
    <property type="project" value="InterPro"/>
</dbReference>
<dbReference type="Proteomes" id="UP000504636">
    <property type="component" value="Unplaced"/>
</dbReference>
<keyword evidence="5" id="KW-1185">Reference proteome</keyword>
<evidence type="ECO:0000313" key="5">
    <source>
        <dbReference type="Proteomes" id="UP000504636"/>
    </source>
</evidence>
<dbReference type="GeneID" id="54465221"/>
<dbReference type="PANTHER" id="PTHR35205:SF1">
    <property type="entry name" value="ZU5 DOMAIN-CONTAINING PROTEIN"/>
    <property type="match status" value="1"/>
</dbReference>
<feature type="domain" description="DUF7779" evidence="3">
    <location>
        <begin position="466"/>
        <end position="556"/>
    </location>
</feature>
<dbReference type="RefSeq" id="XP_033578085.1">
    <property type="nucleotide sequence ID" value="XM_033724328.1"/>
</dbReference>
<sequence length="926" mass="104186">MEADDPVRPIWQAAIDQYYDQLAEGGMKRTPTIDKDLWEIESPNVLIDEIQEMVPQESQISKVWMTVLPKLEPVLLGLNDFAAVIAWSLGMNGRVAALLWRSMRLILKFARPVFPQLITLLEELRTVLPKARLSEQEFPLSESLETALLNMYTEIIVFYAFAITFFRNNPNASTSRSAWSIFSSRFEKVISNLRIYSRKVDEIVDMIRLSKETHTAETVKAINNLQKLMITDKGTPCHIIPYGLNLKFQGRSAELDELKRTLDPGNGAETLKVISICGLGGADTQTKLIQSLSTFASKLGLPKKEGSSDDDYQSVQKVRDWLNSSGKTFLLIFDNLEDVRILSQIWPASNKGSIIITSRSPAVAAKRAKKTMYLKSFGEDAVVDIFYELTGLQPADEDDAEAAKEICQLIGGLPLAMIHMSSFIQDRGYSYGEFLALYKKHAERIFIKDQSQVDYDHTLSTVWDMSLQSLSLNARVLLDLLSLFDPDSIPERLLIGGRADIVEPRLKFLNDDFDFGDAVSELMTKTSLINRLTTSKSLSMHRMVKFAMFIRIPEDERTLYLDNAIQLLYHAFPNTWDERGPQQGHGWRSWETCSAIVAHLSSLMGLQKQYNLKATNTEGFAELIFRIGTYLWENEQPTTAKAFFEYGLELDIDPNSRICAQAYRLLGHIGLDVAQPRAALSAYQKALTAREKLEKPNSGAIAEVYDSIACSYSEFGDVPHALEYLAKADAINLAQANRTSARTQAIYSLAYLRGDQPAKALEALQLCWNLRNKTEEEIAGSHYPKHAGDIVLLARIQYALGQKDEGQRLASRSITIRRGIFGSKGPRVADSVFIVARMLAAAGEQVVAAKMYGEIIDMSRDMAEMKGHLARALWFLASMEELLENPAEAERLRKDAKDERAKIQEREAPDEDTDEAFMGLVGWMLW</sequence>
<dbReference type="InterPro" id="IPR027417">
    <property type="entry name" value="P-loop_NTPase"/>
</dbReference>
<evidence type="ECO:0000256" key="1">
    <source>
        <dbReference type="SAM" id="MobiDB-lite"/>
    </source>
</evidence>
<evidence type="ECO:0000259" key="2">
    <source>
        <dbReference type="Pfam" id="PF24809"/>
    </source>
</evidence>
<dbReference type="Gene3D" id="3.40.50.300">
    <property type="entry name" value="P-loop containing nucleotide triphosphate hydrolases"/>
    <property type="match status" value="1"/>
</dbReference>
<evidence type="ECO:0000313" key="4">
    <source>
        <dbReference type="EMBL" id="KAF2811121.1"/>
    </source>
</evidence>